<feature type="region of interest" description="Disordered" evidence="1">
    <location>
        <begin position="156"/>
        <end position="175"/>
    </location>
</feature>
<name>A0ABW3WXM9_9HYPH</name>
<proteinExistence type="predicted"/>
<dbReference type="Proteomes" id="UP001597176">
    <property type="component" value="Unassembled WGS sequence"/>
</dbReference>
<dbReference type="RefSeq" id="WP_238207741.1">
    <property type="nucleotide sequence ID" value="NZ_JBHTND010000013.1"/>
</dbReference>
<sequence length="232" mass="26577">MGIINLTAEEQNALSRLDAAELRKRIDQALNDEQANPLNGLSLSACGPYVAQEYSYFQRDLSAYRQAKSGRKREETGDRVRRSGYRLSHAVDQMQHRMETEAAEGQFFHVDDQVMQPLSFSDRLRFVVHYRWRTTTDDAWVGGSIEFTHTVRPRPAYGVPPKRKPSAAKLREQEQNDRYDAWKSLSDGACQHVRDYLRAGKDPAAIPTSFAIKTDGQGYLNNFSTRFWSEEP</sequence>
<gene>
    <name evidence="2" type="ORF">ACFQ4G_11010</name>
</gene>
<dbReference type="EMBL" id="JBHTND010000013">
    <property type="protein sequence ID" value="MFD1302107.1"/>
    <property type="molecule type" value="Genomic_DNA"/>
</dbReference>
<evidence type="ECO:0000313" key="3">
    <source>
        <dbReference type="Proteomes" id="UP001597176"/>
    </source>
</evidence>
<accession>A0ABW3WXM9</accession>
<evidence type="ECO:0000256" key="1">
    <source>
        <dbReference type="SAM" id="MobiDB-lite"/>
    </source>
</evidence>
<comment type="caution">
    <text evidence="2">The sequence shown here is derived from an EMBL/GenBank/DDBJ whole genome shotgun (WGS) entry which is preliminary data.</text>
</comment>
<evidence type="ECO:0000313" key="2">
    <source>
        <dbReference type="EMBL" id="MFD1302107.1"/>
    </source>
</evidence>
<protein>
    <submittedName>
        <fullName evidence="2">Uncharacterized protein</fullName>
    </submittedName>
</protein>
<reference evidence="3" key="1">
    <citation type="journal article" date="2019" name="Int. J. Syst. Evol. Microbiol.">
        <title>The Global Catalogue of Microorganisms (GCM) 10K type strain sequencing project: providing services to taxonomists for standard genome sequencing and annotation.</title>
        <authorList>
            <consortium name="The Broad Institute Genomics Platform"/>
            <consortium name="The Broad Institute Genome Sequencing Center for Infectious Disease"/>
            <person name="Wu L."/>
            <person name="Ma J."/>
        </authorList>
    </citation>
    <scope>NUCLEOTIDE SEQUENCE [LARGE SCALE GENOMIC DNA]</scope>
    <source>
        <strain evidence="3">CCUG 56108</strain>
    </source>
</reference>
<keyword evidence="3" id="KW-1185">Reference proteome</keyword>
<organism evidence="2 3">
    <name type="scientific">Methylobacterium marchantiae</name>
    <dbReference type="NCBI Taxonomy" id="600331"/>
    <lineage>
        <taxon>Bacteria</taxon>
        <taxon>Pseudomonadati</taxon>
        <taxon>Pseudomonadota</taxon>
        <taxon>Alphaproteobacteria</taxon>
        <taxon>Hyphomicrobiales</taxon>
        <taxon>Methylobacteriaceae</taxon>
        <taxon>Methylobacterium</taxon>
    </lineage>
</organism>